<keyword evidence="5" id="KW-0009">Actin-binding</keyword>
<evidence type="ECO:0000259" key="9">
    <source>
        <dbReference type="PROSITE" id="PS51263"/>
    </source>
</evidence>
<dbReference type="InterPro" id="IPR028458">
    <property type="entry name" value="Twinfilin"/>
</dbReference>
<dbReference type="GO" id="GO:0051015">
    <property type="term" value="F:actin filament binding"/>
    <property type="evidence" value="ECO:0007669"/>
    <property type="project" value="TreeGrafter"/>
</dbReference>
<reference evidence="10" key="1">
    <citation type="submission" date="2022-07" db="EMBL/GenBank/DDBJ databases">
        <title>Phylogenomic reconstructions and comparative analyses of Kickxellomycotina fungi.</title>
        <authorList>
            <person name="Reynolds N.K."/>
            <person name="Stajich J.E."/>
            <person name="Barry K."/>
            <person name="Grigoriev I.V."/>
            <person name="Crous P."/>
            <person name="Smith M.E."/>
        </authorList>
    </citation>
    <scope>NUCLEOTIDE SEQUENCE</scope>
    <source>
        <strain evidence="10">NRRL 1566</strain>
    </source>
</reference>
<feature type="region of interest" description="Disordered" evidence="8">
    <location>
        <begin position="133"/>
        <end position="161"/>
    </location>
</feature>
<feature type="non-terminal residue" evidence="10">
    <location>
        <position position="1124"/>
    </location>
</feature>
<feature type="compositionally biased region" description="Polar residues" evidence="8">
    <location>
        <begin position="243"/>
        <end position="255"/>
    </location>
</feature>
<comment type="similarity">
    <text evidence="2">Belongs to the actin-binding proteins ADF family. Twinfilin subfamily.</text>
</comment>
<feature type="domain" description="ADF-H" evidence="9">
    <location>
        <begin position="5"/>
        <end position="135"/>
    </location>
</feature>
<dbReference type="PANTHER" id="PTHR13759">
    <property type="entry name" value="TWINFILIN"/>
    <property type="match status" value="1"/>
</dbReference>
<feature type="compositionally biased region" description="Polar residues" evidence="8">
    <location>
        <begin position="505"/>
        <end position="522"/>
    </location>
</feature>
<dbReference type="Pfam" id="PF00241">
    <property type="entry name" value="Cofilin_ADF"/>
    <property type="match status" value="1"/>
</dbReference>
<evidence type="ECO:0000256" key="8">
    <source>
        <dbReference type="SAM" id="MobiDB-lite"/>
    </source>
</evidence>
<dbReference type="GO" id="GO:0051016">
    <property type="term" value="P:barbed-end actin filament capping"/>
    <property type="evidence" value="ECO:0007669"/>
    <property type="project" value="TreeGrafter"/>
</dbReference>
<sequence length="1124" mass="120337">MSTLTSGISATPALKQFFEEARAGQHAQVSVLRVQIRGDDLVETGRKNGPANGDLMQLSEYLDERVSFLVLRASLRSWYVVTWMPEGKVSVNNRMVYAASQAKLKEAVGEACVAHMLQFTTRDEALGNEAIAEQAPSAAPDTDPRAVSEPSKAPFIAPKPTGLVTSRTASKVTMTTTTTTTTQFMQKQAQTQRGVFVKKIDPRLAMSGPELQHVELLQQEDDARTEQMAQMQARLNRTAPENPHSNTGGQKQTEAAASGGFHSVELPLTTAAETALHDFANNVGTTVVELNIDAQHVSSARSFASTEEFVPNSSEPRFYVMRTPGSRAFVYSCPEASPPRLRMVYSTAATPTLLQIQRLGCRITHRLSLFSAHECTLIAVAATIRNGQAQRVDDYKPVSDVVSYQPSAPARSLPSRFAPASTRQLDAFTDESGFRAAFSSVRPDAPAPEPFVRSNSDAVDSAPNSGAAAWGVRLKSNAKSKPTAASKPSSSSSAAVSALAKSFSQTRLNSGESSPTNSQSKPTPEVMRSSLPGLRPVSQPPQARDTSSDKWDPWRPVSTSGTAALSNKQRTPPESALQSSVYARSNGPVSGSIAEFMSDITYPPLQNTAVLLLLLSITATTEPTDSAEHAQEFSIELFNRMAGYVAAQSRVGNEVVDIRDIPLAQLNLGSSGVVRDILDQSTPSTGGSLLDIPFGDVFALQPSSVRYIASLLEIFSRVDPKFTEQFAPMFGISDSQQLGSSENMESVAKLVATIGAMDSSSLSLVSQATRINMANDPLVKRGSLFKLANLLNMSTERVEHVAKLFDSILRLQTSQLQTYLHDIGWESTDIQKSSSINPIPNLSYVFPLDDSILDSMANAAKEYSKDNTKPAQILRPKIQEYLHEARDFLDFIPGYSTVSSLIGLSNNPIVNALTQIISLSYKYPNASYWELAIQYYKNIGMPGLNSLSSYPSQYIGGLASEYVGGYISDAISGLIDGILGPGVTSESTPTTPASGFSSNSISPSFQASTPSPTSTLKSSSKTSGGSSTNLMPSSSSSESTGDSGFWGGIFSIFTTTNVAAPAPPMPSSSTGVQGTVMIAPKVTPPPTASAFQSHSLQATLNLNSNQSTRVTYTLASQPEMLILT</sequence>
<dbReference type="Proteomes" id="UP001139887">
    <property type="component" value="Unassembled WGS sequence"/>
</dbReference>
<evidence type="ECO:0000313" key="10">
    <source>
        <dbReference type="EMBL" id="KAJ2846922.1"/>
    </source>
</evidence>
<feature type="region of interest" description="Disordered" evidence="8">
    <location>
        <begin position="503"/>
        <end position="584"/>
    </location>
</feature>
<evidence type="ECO:0000256" key="3">
    <source>
        <dbReference type="ARBA" id="ARBA00022490"/>
    </source>
</evidence>
<comment type="caution">
    <text evidence="10">The sequence shown here is derived from an EMBL/GenBank/DDBJ whole genome shotgun (WGS) entry which is preliminary data.</text>
</comment>
<keyword evidence="4" id="KW-0677">Repeat</keyword>
<dbReference type="OrthoDB" id="10006997at2759"/>
<dbReference type="GO" id="GO:0030042">
    <property type="term" value="P:actin filament depolymerization"/>
    <property type="evidence" value="ECO:0007669"/>
    <property type="project" value="TreeGrafter"/>
</dbReference>
<evidence type="ECO:0000256" key="6">
    <source>
        <dbReference type="ARBA" id="ARBA00023212"/>
    </source>
</evidence>
<comment type="subunit">
    <text evidence="7">Interacts with G-actin; ADP-actin form.</text>
</comment>
<dbReference type="GO" id="GO:0003785">
    <property type="term" value="F:actin monomer binding"/>
    <property type="evidence" value="ECO:0007669"/>
    <property type="project" value="TreeGrafter"/>
</dbReference>
<comment type="subcellular location">
    <subcellularLocation>
        <location evidence="1">Cytoplasm</location>
        <location evidence="1">Cytoskeleton</location>
    </subcellularLocation>
</comment>
<dbReference type="InterPro" id="IPR029006">
    <property type="entry name" value="ADF-H/Gelsolin-like_dom_sf"/>
</dbReference>
<evidence type="ECO:0000256" key="1">
    <source>
        <dbReference type="ARBA" id="ARBA00004245"/>
    </source>
</evidence>
<evidence type="ECO:0000256" key="5">
    <source>
        <dbReference type="ARBA" id="ARBA00023203"/>
    </source>
</evidence>
<gene>
    <name evidence="10" type="primary">TWF1_1</name>
    <name evidence="10" type="ORF">IWW36_004116</name>
</gene>
<feature type="region of interest" description="Disordered" evidence="8">
    <location>
        <begin position="984"/>
        <end position="1040"/>
    </location>
</feature>
<protein>
    <submittedName>
        <fullName evidence="10">Twinfilin-1</fullName>
    </submittedName>
</protein>
<evidence type="ECO:0000256" key="4">
    <source>
        <dbReference type="ARBA" id="ARBA00022737"/>
    </source>
</evidence>
<feature type="compositionally biased region" description="Polar residues" evidence="8">
    <location>
        <begin position="557"/>
        <end position="584"/>
    </location>
</feature>
<evidence type="ECO:0000313" key="11">
    <source>
        <dbReference type="Proteomes" id="UP001139887"/>
    </source>
</evidence>
<evidence type="ECO:0000256" key="2">
    <source>
        <dbReference type="ARBA" id="ARBA00009557"/>
    </source>
</evidence>
<keyword evidence="11" id="KW-1185">Reference proteome</keyword>
<feature type="compositionally biased region" description="Polar residues" evidence="8">
    <location>
        <begin position="453"/>
        <end position="464"/>
    </location>
</feature>
<dbReference type="PANTHER" id="PTHR13759:SF1">
    <property type="entry name" value="TWINFILIN"/>
    <property type="match status" value="1"/>
</dbReference>
<proteinExistence type="inferred from homology"/>
<dbReference type="PROSITE" id="PS51263">
    <property type="entry name" value="ADF_H"/>
    <property type="match status" value="1"/>
</dbReference>
<feature type="region of interest" description="Disordered" evidence="8">
    <location>
        <begin position="237"/>
        <end position="256"/>
    </location>
</feature>
<dbReference type="Gene3D" id="3.40.20.10">
    <property type="entry name" value="Severin"/>
    <property type="match status" value="2"/>
</dbReference>
<organism evidence="10 11">
    <name type="scientific">Coemansia brasiliensis</name>
    <dbReference type="NCBI Taxonomy" id="2650707"/>
    <lineage>
        <taxon>Eukaryota</taxon>
        <taxon>Fungi</taxon>
        <taxon>Fungi incertae sedis</taxon>
        <taxon>Zoopagomycota</taxon>
        <taxon>Kickxellomycotina</taxon>
        <taxon>Kickxellomycetes</taxon>
        <taxon>Kickxellales</taxon>
        <taxon>Kickxellaceae</taxon>
        <taxon>Coemansia</taxon>
    </lineage>
</organism>
<keyword evidence="3" id="KW-0963">Cytoplasm</keyword>
<evidence type="ECO:0000256" key="7">
    <source>
        <dbReference type="ARBA" id="ARBA00038532"/>
    </source>
</evidence>
<dbReference type="InterPro" id="IPR002108">
    <property type="entry name" value="ADF-H"/>
</dbReference>
<feature type="region of interest" description="Disordered" evidence="8">
    <location>
        <begin position="440"/>
        <end position="465"/>
    </location>
</feature>
<accession>A0A9W8LZ39</accession>
<name>A0A9W8LZ39_9FUNG</name>
<dbReference type="EMBL" id="JANBUW010000423">
    <property type="protein sequence ID" value="KAJ2846922.1"/>
    <property type="molecule type" value="Genomic_DNA"/>
</dbReference>
<feature type="compositionally biased region" description="Low complexity" evidence="8">
    <location>
        <begin position="992"/>
        <end position="1040"/>
    </location>
</feature>
<dbReference type="GO" id="GO:0005884">
    <property type="term" value="C:actin filament"/>
    <property type="evidence" value="ECO:0007669"/>
    <property type="project" value="TreeGrafter"/>
</dbReference>
<dbReference type="SUPFAM" id="SSF55753">
    <property type="entry name" value="Actin depolymerizing proteins"/>
    <property type="match status" value="2"/>
</dbReference>
<keyword evidence="6" id="KW-0206">Cytoskeleton</keyword>
<dbReference type="AlphaFoldDB" id="A0A9W8LZ39"/>
<dbReference type="GO" id="GO:0005737">
    <property type="term" value="C:cytoplasm"/>
    <property type="evidence" value="ECO:0007669"/>
    <property type="project" value="TreeGrafter"/>
</dbReference>